<name>A0AB73BQ26_9LACO</name>
<evidence type="ECO:0000256" key="10">
    <source>
        <dbReference type="ARBA" id="ARBA00023125"/>
    </source>
</evidence>
<dbReference type="GO" id="GO:0003677">
    <property type="term" value="F:DNA binding"/>
    <property type="evidence" value="ECO:0007669"/>
    <property type="project" value="UniProtKB-UniRule"/>
</dbReference>
<organism evidence="16 17">
    <name type="scientific">Lactobacillus crispatus</name>
    <dbReference type="NCBI Taxonomy" id="47770"/>
    <lineage>
        <taxon>Bacteria</taxon>
        <taxon>Bacillati</taxon>
        <taxon>Bacillota</taxon>
        <taxon>Bacilli</taxon>
        <taxon>Lactobacillales</taxon>
        <taxon>Lactobacillaceae</taxon>
        <taxon>Lactobacillus</taxon>
    </lineage>
</organism>
<evidence type="ECO:0000256" key="9">
    <source>
        <dbReference type="ARBA" id="ARBA00023118"/>
    </source>
</evidence>
<comment type="similarity">
    <text evidence="2">Belongs to the CRISPR-associated protein Cas9 family. Subtype II-A subfamily.</text>
</comment>
<keyword evidence="9" id="KW-0051">Antiviral defense</keyword>
<dbReference type="InterPro" id="IPR032240">
    <property type="entry name" value="Cas9_REC"/>
</dbReference>
<evidence type="ECO:0000256" key="8">
    <source>
        <dbReference type="ARBA" id="ARBA00022884"/>
    </source>
</evidence>
<comment type="cofactor">
    <cofactor evidence="1">
        <name>Mg(2+)</name>
        <dbReference type="ChEBI" id="CHEBI:18420"/>
    </cofactor>
</comment>
<feature type="region of interest" description="Disordered" evidence="14">
    <location>
        <begin position="68"/>
        <end position="96"/>
    </location>
</feature>
<evidence type="ECO:0000256" key="11">
    <source>
        <dbReference type="ARBA" id="ARBA00023211"/>
    </source>
</evidence>
<gene>
    <name evidence="16" type="primary">cas9</name>
    <name evidence="16" type="ORF">F1C02_05580</name>
</gene>
<keyword evidence="11" id="KW-0464">Manganese</keyword>
<dbReference type="RefSeq" id="WP_150352926.1">
    <property type="nucleotide sequence ID" value="NZ_VUAM01000021.1"/>
</dbReference>
<evidence type="ECO:0000313" key="16">
    <source>
        <dbReference type="EMBL" id="KAA8797941.1"/>
    </source>
</evidence>
<accession>A0AB73BQ26</accession>
<evidence type="ECO:0000256" key="5">
    <source>
        <dbReference type="ARBA" id="ARBA00022759"/>
    </source>
</evidence>
<dbReference type="PROSITE" id="PS51749">
    <property type="entry name" value="HNH_CAS9"/>
    <property type="match status" value="1"/>
</dbReference>
<keyword evidence="6 13" id="KW-0378">Hydrolase</keyword>
<evidence type="ECO:0000256" key="3">
    <source>
        <dbReference type="ARBA" id="ARBA00022722"/>
    </source>
</evidence>
<dbReference type="InterPro" id="IPR033114">
    <property type="entry name" value="HNH_CAS9"/>
</dbReference>
<evidence type="ECO:0000256" key="4">
    <source>
        <dbReference type="ARBA" id="ARBA00022723"/>
    </source>
</evidence>
<dbReference type="NCBIfam" id="TIGR01865">
    <property type="entry name" value="cas_Csn1"/>
    <property type="match status" value="1"/>
</dbReference>
<dbReference type="Proteomes" id="UP000322051">
    <property type="component" value="Unassembled WGS sequence"/>
</dbReference>
<dbReference type="PROSITE" id="PS00036">
    <property type="entry name" value="BZIP_BASIC"/>
    <property type="match status" value="1"/>
</dbReference>
<dbReference type="GO" id="GO:0016787">
    <property type="term" value="F:hydrolase activity"/>
    <property type="evidence" value="ECO:0007669"/>
    <property type="project" value="UniProtKB-KW"/>
</dbReference>
<keyword evidence="8" id="KW-0694">RNA-binding</keyword>
<dbReference type="Pfam" id="PF16595">
    <property type="entry name" value="Cas9_PI"/>
    <property type="match status" value="1"/>
</dbReference>
<evidence type="ECO:0000256" key="6">
    <source>
        <dbReference type="ARBA" id="ARBA00022801"/>
    </source>
</evidence>
<dbReference type="InterPro" id="IPR032237">
    <property type="entry name" value="Cas9_PI"/>
</dbReference>
<reference evidence="16 17" key="1">
    <citation type="submission" date="2019-09" db="EMBL/GenBank/DDBJ databases">
        <title>Comparative analysis of L. crispatus genomes revealed niche specific adaptation to different host and body sites.</title>
        <authorList>
            <person name="Pan M."/>
            <person name="Hidalgo-Cantabrana C."/>
            <person name="Barrangou R."/>
        </authorList>
    </citation>
    <scope>NUCLEOTIDE SEQUENCE [LARGE SCALE GENOMIC DNA]</scope>
    <source>
        <strain evidence="16 17">NCK973</strain>
    </source>
</reference>
<dbReference type="Pfam" id="PF22702">
    <property type="entry name" value="Cas9_RuvC"/>
    <property type="match status" value="1"/>
</dbReference>
<evidence type="ECO:0000256" key="13">
    <source>
        <dbReference type="PROSITE-ProRule" id="PRU01085"/>
    </source>
</evidence>
<protein>
    <submittedName>
        <fullName evidence="16">Type II CRISPR RNA-guided endonuclease Cas9</fullName>
    </submittedName>
</protein>
<evidence type="ECO:0000313" key="17">
    <source>
        <dbReference type="Proteomes" id="UP000322051"/>
    </source>
</evidence>
<evidence type="ECO:0000256" key="1">
    <source>
        <dbReference type="ARBA" id="ARBA00001946"/>
    </source>
</evidence>
<dbReference type="Pfam" id="PF13395">
    <property type="entry name" value="HNH_4"/>
    <property type="match status" value="1"/>
</dbReference>
<keyword evidence="7" id="KW-0460">Magnesium</keyword>
<proteinExistence type="inferred from homology"/>
<comment type="subunit">
    <text evidence="12">Monomer. Binds crRNA and tracrRNA.</text>
</comment>
<evidence type="ECO:0000259" key="15">
    <source>
        <dbReference type="PROSITE" id="PS51749"/>
    </source>
</evidence>
<dbReference type="EMBL" id="VUAO01000012">
    <property type="protein sequence ID" value="KAA8797941.1"/>
    <property type="molecule type" value="Genomic_DNA"/>
</dbReference>
<dbReference type="Pfam" id="PF16592">
    <property type="entry name" value="Cas9_REC"/>
    <property type="match status" value="1"/>
</dbReference>
<dbReference type="InterPro" id="IPR028629">
    <property type="entry name" value="Cas9"/>
</dbReference>
<keyword evidence="4" id="KW-0479">Metal-binding</keyword>
<evidence type="ECO:0000256" key="12">
    <source>
        <dbReference type="ARBA" id="ARBA00046380"/>
    </source>
</evidence>
<evidence type="ECO:0000256" key="7">
    <source>
        <dbReference type="ARBA" id="ARBA00022842"/>
    </source>
</evidence>
<keyword evidence="5 13" id="KW-0255">Endonuclease</keyword>
<dbReference type="InterPro" id="IPR004827">
    <property type="entry name" value="bZIP"/>
</dbReference>
<dbReference type="GO" id="GO:0046872">
    <property type="term" value="F:metal ion binding"/>
    <property type="evidence" value="ECO:0007669"/>
    <property type="project" value="UniProtKB-KW"/>
</dbReference>
<feature type="domain" description="HNH Cas9-type" evidence="15">
    <location>
        <begin position="820"/>
        <end position="985"/>
    </location>
</feature>
<evidence type="ECO:0000256" key="2">
    <source>
        <dbReference type="ARBA" id="ARBA00005244"/>
    </source>
</evidence>
<dbReference type="GO" id="GO:0004519">
    <property type="term" value="F:endonuclease activity"/>
    <property type="evidence" value="ECO:0007669"/>
    <property type="project" value="UniProtKB-UniRule"/>
</dbReference>
<comment type="caution">
    <text evidence="16">The sequence shown here is derived from an EMBL/GenBank/DDBJ whole genome shotgun (WGS) entry which is preliminary data.</text>
</comment>
<evidence type="ECO:0000256" key="14">
    <source>
        <dbReference type="SAM" id="MobiDB-lite"/>
    </source>
</evidence>
<dbReference type="InterPro" id="IPR055228">
    <property type="entry name" value="Cas9_RuvC"/>
</dbReference>
<feature type="compositionally biased region" description="Basic residues" evidence="14">
    <location>
        <begin position="83"/>
        <end position="95"/>
    </location>
</feature>
<sequence length="1419" mass="165309">MVQLRQNRETKKRHFKIVIIHIYEKIRRITMKNYNISLVPSPSGIGYAVTDDNLNIIKPVHHVSGIGSRLFNEGSSKQDRRNSRSARRSRHRQQGRIKALNSIMKDEIIKVDPTFFDRLYQSELSPLDKNKKYRNIIFDKPSVESYYHKKFPTIYHLEKYLINTDGKADIRLIYWALHSLLTHRGHFYNTTPVSQFKPGALNIKDKFIELNQLNQVKTFEFSVANTPEIEHILKDRFISKQNKINQLAELIFEQEPEKDIQKTNTKIAKTIAKAILGNKFQLDEIIGLEVNKSEKKERSLQLSDLNLDSKIDELSDSLTDQQLRILEILQEMYAATTLLDILQGSDSLLDAKIKSYNEYKQNRLLFFDLLKTLPDKKAHLLRQGYTLYLNNHHRDLASARKDLGIKAAANFSKIDLYALIKKTLKDEPEIPENKKVLELIDKGEFLNKQRTDVNTYIPYQLNALILNKILENQGKHYPFLIRENPAEPDKKEAPYEISQLMQFKIPYYCGPLATPEEQKNLPESSRFGWLVRKEEGRITPWNFYNKINVIETADAFIKRSIGKDTYLLSEPVLPDNSLLYQKYKVLNELSSISLVDANTKKEKKLTAKIKQLLYKEGFKNHVTVSKTMALKILNDNNVPTSDILGLSTGKKFDNSLSTYNSWKKAFPEQIDNPHYRKDLEYMIEWSTVFEDRKILAEKLKEIEWLRPEQIKFVLEHRLTGWGKLSKRLLVELKDNKGKSIIDNLFNTKKNFMQIVSQQVYNTQIEAIALKTTKNQSLDNILEAAYTSPANRKAIRQTMKVVNEIVTLAGKGTHPDKIFLTFQRSKEQESKLTTDRASSLLKIYHGIKDPLCTKELVDELSKNVRANLIKTKEYLYYQQLGRDALTGEIIDKTELRNYAVLHIIPRSVVVDDSINNLVLTKVKNAKGSTIVQYGSKNISDISMSVKDFWNRLQKLGLFSKGKLRNLTTDLTELNQYEKQGFIARQLVETNQIVKLLATILQGRFPHTKIIEVRQEQIANIRYQLDIYRLRDLNLYYRGMDAYLAAVVGAYLYTVYPKARRFFVYGEYLKQDKNNREEGQFKTSGHSFNFLWKLFYGSEDEIYVQGTNNIAFNKKDLLQKIKEVNNYKFQNVSLATGTRRSDLFKQTIYPRQERDVKKSRTLITKKNGLFTDIYGGYTGNVNSYFVLVQTKYKKDPDKFNLYGVPNRYVAILEQSKAKGNYETKLKEIMEPIIKSNNKRMIGYKILKDRILYNQIIEDDGYKFFITSAQYRHNFRQMILSDQSKKILMDYVFDPNFYRHKKTEDVNNDKDAKLIKVYDEILHQIDHYLQIFTIGHHIDKLKKARPLFEKCTLAEKAQVLNDILIIAGSNQTELALKPLKTTKLTFSKQNCPLTKDAVFFYESPTGMITRKESIKDILKQNM</sequence>
<dbReference type="InterPro" id="IPR003615">
    <property type="entry name" value="HNH_nuc"/>
</dbReference>
<dbReference type="GO" id="GO:0003723">
    <property type="term" value="F:RNA binding"/>
    <property type="evidence" value="ECO:0007669"/>
    <property type="project" value="UniProtKB-UniRule"/>
</dbReference>
<keyword evidence="3 13" id="KW-0540">Nuclease</keyword>
<keyword evidence="10 13" id="KW-0238">DNA-binding</keyword>
<dbReference type="GO" id="GO:0051607">
    <property type="term" value="P:defense response to virus"/>
    <property type="evidence" value="ECO:0007669"/>
    <property type="project" value="UniProtKB-KW"/>
</dbReference>
<dbReference type="GO" id="GO:0003700">
    <property type="term" value="F:DNA-binding transcription factor activity"/>
    <property type="evidence" value="ECO:0007669"/>
    <property type="project" value="InterPro"/>
</dbReference>